<feature type="compositionally biased region" description="Polar residues" evidence="2">
    <location>
        <begin position="383"/>
        <end position="392"/>
    </location>
</feature>
<dbReference type="InterPro" id="IPR001128">
    <property type="entry name" value="Cyt_P450"/>
</dbReference>
<dbReference type="Gene3D" id="1.10.630.10">
    <property type="entry name" value="Cytochrome P450"/>
    <property type="match status" value="1"/>
</dbReference>
<organism evidence="3 4">
    <name type="scientific">Microbacterium elymi</name>
    <dbReference type="NCBI Taxonomy" id="2909587"/>
    <lineage>
        <taxon>Bacteria</taxon>
        <taxon>Bacillati</taxon>
        <taxon>Actinomycetota</taxon>
        <taxon>Actinomycetes</taxon>
        <taxon>Micrococcales</taxon>
        <taxon>Microbacteriaceae</taxon>
        <taxon>Microbacterium</taxon>
    </lineage>
</organism>
<dbReference type="Pfam" id="PF00067">
    <property type="entry name" value="p450"/>
    <property type="match status" value="1"/>
</dbReference>
<proteinExistence type="inferred from homology"/>
<comment type="similarity">
    <text evidence="1">Belongs to the cytochrome P450 family.</text>
</comment>
<feature type="region of interest" description="Disordered" evidence="2">
    <location>
        <begin position="383"/>
        <end position="402"/>
    </location>
</feature>
<name>A0ABY5NGJ4_9MICO</name>
<dbReference type="SUPFAM" id="SSF48264">
    <property type="entry name" value="Cytochrome P450"/>
    <property type="match status" value="1"/>
</dbReference>
<dbReference type="RefSeq" id="WP_259610808.1">
    <property type="nucleotide sequence ID" value="NZ_CP091139.2"/>
</dbReference>
<dbReference type="Proteomes" id="UP001054811">
    <property type="component" value="Chromosome"/>
</dbReference>
<dbReference type="PANTHER" id="PTHR46696">
    <property type="entry name" value="P450, PUTATIVE (EUROFUNG)-RELATED"/>
    <property type="match status" value="1"/>
</dbReference>
<dbReference type="PRINTS" id="PR00359">
    <property type="entry name" value="BP450"/>
</dbReference>
<dbReference type="EMBL" id="CP091139">
    <property type="protein sequence ID" value="UUT34295.1"/>
    <property type="molecule type" value="Genomic_DNA"/>
</dbReference>
<evidence type="ECO:0000256" key="2">
    <source>
        <dbReference type="SAM" id="MobiDB-lite"/>
    </source>
</evidence>
<reference evidence="3" key="1">
    <citation type="submission" date="2022-01" db="EMBL/GenBank/DDBJ databases">
        <title>Microbacterium eymi and Microbacterium rhizovicinus sp. nov., isolated from the rhizospheric soil of Elymus tsukushiensis, a plant native to the Dokdo Islands, Republic of Korea.</title>
        <authorList>
            <person name="Hwang Y.J."/>
        </authorList>
    </citation>
    <scope>NUCLEOTIDE SEQUENCE</scope>
    <source>
        <strain evidence="3">KUDC0405</strain>
    </source>
</reference>
<sequence>MSTPTIAQSGFETDVDLWSDEVLADPYPTFQRLRDIGPAAYLTKYDMWLTTRYDIVKGALNDWESFSSAHLGGIALNPGTNIAWHGSALNTDPPEHSVPRTVFDNALRPRHLRNSLPDIDARAHRLVDILLEKGEFDGVQDFARDLPLHIVMDLVGWPQEGRREMLEWAEGAFNAAGPEGNPRTVEGVNRVVAAMKFLSETVNADNIAPGSFGSIIFQAAESGALPREFVPITLAGYLNASLDTTINAVASTLWLFATHPEQWQLVHSDPTLVPSAFSEGVRMESPIQFFSRATTRAVDLGDGCVIPADSRVVHSYGAANRDERHYADPHVFDVRRNPTDHLAFDFGVHACPGRTLTTMEGHALFTALAEKVSTIELTADPTWTPNNMTRGPSSVPVRIRAA</sequence>
<dbReference type="InterPro" id="IPR002397">
    <property type="entry name" value="Cyt_P450_B"/>
</dbReference>
<accession>A0ABY5NGJ4</accession>
<dbReference type="InterPro" id="IPR036396">
    <property type="entry name" value="Cyt_P450_sf"/>
</dbReference>
<gene>
    <name evidence="3" type="ORF">L2X98_26885</name>
</gene>
<evidence type="ECO:0000313" key="4">
    <source>
        <dbReference type="Proteomes" id="UP001054811"/>
    </source>
</evidence>
<dbReference type="PANTHER" id="PTHR46696:SF1">
    <property type="entry name" value="CYTOCHROME P450 YJIB-RELATED"/>
    <property type="match status" value="1"/>
</dbReference>
<protein>
    <submittedName>
        <fullName evidence="3">Cytochrome P450</fullName>
    </submittedName>
</protein>
<keyword evidence="4" id="KW-1185">Reference proteome</keyword>
<evidence type="ECO:0000256" key="1">
    <source>
        <dbReference type="ARBA" id="ARBA00010617"/>
    </source>
</evidence>
<evidence type="ECO:0000313" key="3">
    <source>
        <dbReference type="EMBL" id="UUT34295.1"/>
    </source>
</evidence>